<sequence length="58" mass="6787">MLAYISHKKFFPAVLKMYRTMKSKPMCRTNQDFAYRYTPNICSQRSSVATSCDITLQN</sequence>
<evidence type="ECO:0000313" key="1">
    <source>
        <dbReference type="EMBL" id="JAH75443.1"/>
    </source>
</evidence>
<reference evidence="1" key="2">
    <citation type="journal article" date="2015" name="Fish Shellfish Immunol.">
        <title>Early steps in the European eel (Anguilla anguilla)-Vibrio vulnificus interaction in the gills: Role of the RtxA13 toxin.</title>
        <authorList>
            <person name="Callol A."/>
            <person name="Pajuelo D."/>
            <person name="Ebbesson L."/>
            <person name="Teles M."/>
            <person name="MacKenzie S."/>
            <person name="Amaro C."/>
        </authorList>
    </citation>
    <scope>NUCLEOTIDE SEQUENCE</scope>
</reference>
<dbReference type="AlphaFoldDB" id="A0A0E9VE09"/>
<name>A0A0E9VE09_ANGAN</name>
<organism evidence="1">
    <name type="scientific">Anguilla anguilla</name>
    <name type="common">European freshwater eel</name>
    <name type="synonym">Muraena anguilla</name>
    <dbReference type="NCBI Taxonomy" id="7936"/>
    <lineage>
        <taxon>Eukaryota</taxon>
        <taxon>Metazoa</taxon>
        <taxon>Chordata</taxon>
        <taxon>Craniata</taxon>
        <taxon>Vertebrata</taxon>
        <taxon>Euteleostomi</taxon>
        <taxon>Actinopterygii</taxon>
        <taxon>Neopterygii</taxon>
        <taxon>Teleostei</taxon>
        <taxon>Anguilliformes</taxon>
        <taxon>Anguillidae</taxon>
        <taxon>Anguilla</taxon>
    </lineage>
</organism>
<accession>A0A0E9VE09</accession>
<proteinExistence type="predicted"/>
<protein>
    <submittedName>
        <fullName evidence="1">Uncharacterized protein</fullName>
    </submittedName>
</protein>
<reference evidence="1" key="1">
    <citation type="submission" date="2014-11" db="EMBL/GenBank/DDBJ databases">
        <authorList>
            <person name="Amaro Gonzalez C."/>
        </authorList>
    </citation>
    <scope>NUCLEOTIDE SEQUENCE</scope>
</reference>
<dbReference type="EMBL" id="GBXM01033134">
    <property type="protein sequence ID" value="JAH75443.1"/>
    <property type="molecule type" value="Transcribed_RNA"/>
</dbReference>